<dbReference type="PANTHER" id="PTHR12606">
    <property type="entry name" value="SENTRIN/SUMO-SPECIFIC PROTEASE"/>
    <property type="match status" value="1"/>
</dbReference>
<feature type="domain" description="Ubiquitin-like protease family profile" evidence="7">
    <location>
        <begin position="311"/>
        <end position="483"/>
    </location>
</feature>
<name>A0AAV1EGJ4_OLDCO</name>
<dbReference type="PROSITE" id="PS50600">
    <property type="entry name" value="ULP_PROTEASE"/>
    <property type="match status" value="1"/>
</dbReference>
<comment type="similarity">
    <text evidence="1">Belongs to the peptidase C48 family.</text>
</comment>
<dbReference type="InterPro" id="IPR003653">
    <property type="entry name" value="Peptidase_C48_C"/>
</dbReference>
<reference evidence="8" key="1">
    <citation type="submission" date="2023-03" db="EMBL/GenBank/DDBJ databases">
        <authorList>
            <person name="Julca I."/>
        </authorList>
    </citation>
    <scope>NUCLEOTIDE SEQUENCE</scope>
</reference>
<organism evidence="8 9">
    <name type="scientific">Oldenlandia corymbosa var. corymbosa</name>
    <dbReference type="NCBI Taxonomy" id="529605"/>
    <lineage>
        <taxon>Eukaryota</taxon>
        <taxon>Viridiplantae</taxon>
        <taxon>Streptophyta</taxon>
        <taxon>Embryophyta</taxon>
        <taxon>Tracheophyta</taxon>
        <taxon>Spermatophyta</taxon>
        <taxon>Magnoliopsida</taxon>
        <taxon>eudicotyledons</taxon>
        <taxon>Gunneridae</taxon>
        <taxon>Pentapetalae</taxon>
        <taxon>asterids</taxon>
        <taxon>lamiids</taxon>
        <taxon>Gentianales</taxon>
        <taxon>Rubiaceae</taxon>
        <taxon>Rubioideae</taxon>
        <taxon>Spermacoceae</taxon>
        <taxon>Hedyotis-Oldenlandia complex</taxon>
        <taxon>Oldenlandia</taxon>
    </lineage>
</organism>
<dbReference type="EMBL" id="OX459126">
    <property type="protein sequence ID" value="CAI9118818.1"/>
    <property type="molecule type" value="Genomic_DNA"/>
</dbReference>
<evidence type="ECO:0000256" key="1">
    <source>
        <dbReference type="ARBA" id="ARBA00005234"/>
    </source>
</evidence>
<dbReference type="Gene3D" id="3.40.395.10">
    <property type="entry name" value="Adenoviral Proteinase, Chain A"/>
    <property type="match status" value="1"/>
</dbReference>
<keyword evidence="4" id="KW-0378">Hydrolase</keyword>
<evidence type="ECO:0000256" key="2">
    <source>
        <dbReference type="ARBA" id="ARBA00022670"/>
    </source>
</evidence>
<sequence>MGALTSNRKRVDESVSVNLKSPVTYSPSSEFHVAKKPRISSCFKHVADRSKVLNYFRYPTAKSELKREPHAPVRQHRVRNSLNSKQDAPEVSFLGSSATNMGNFFTSFNDKKEAYENKKRTAFESLRHVKIVEDTKADEAAVSEDSSIEVEVEILGDEKDQKWKESSGVVLEESPAKVDDMIVEQDSRPSTSSVLTNGNLKGEESPEKLLESLHLDGDYNAKDPRVYKKLWHFAERSNSKLSALQFEIELKQKEWEIQQLLRPQKKEEAVKEDVASEAFKPLTEEEEAEVASALSNSNRRKQLATHESSNITITGEILQCLRPGAWLNDEVINLYFELLKEREKREPQKFLKCHFFNTFFYKKLTSGRGGYNYQSVRRWTSQRKLGYCIYDCDKIFVPIHKEVHWCLAVINKKETKIQYLDSLGGGDSHVMAALSRYIVDEVKEKNGKDLDVSSWGREFVEDLPEQRNGFDCGVFMIKYADFYSRDIGLCFSQDDMPYFRMRTAKEILRLKAE</sequence>
<proteinExistence type="inferred from homology"/>
<keyword evidence="5" id="KW-0788">Thiol protease</keyword>
<dbReference type="GO" id="GO:0016929">
    <property type="term" value="F:deSUMOylase activity"/>
    <property type="evidence" value="ECO:0007669"/>
    <property type="project" value="TreeGrafter"/>
</dbReference>
<gene>
    <name evidence="8" type="ORF">OLC1_LOCUS24602</name>
</gene>
<keyword evidence="3" id="KW-0833">Ubl conjugation pathway</keyword>
<dbReference type="GO" id="GO:0016926">
    <property type="term" value="P:protein desumoylation"/>
    <property type="evidence" value="ECO:0007669"/>
    <property type="project" value="TreeGrafter"/>
</dbReference>
<protein>
    <submittedName>
        <fullName evidence="8">OLC1v1020441C2</fullName>
    </submittedName>
</protein>
<dbReference type="SUPFAM" id="SSF54001">
    <property type="entry name" value="Cysteine proteinases"/>
    <property type="match status" value="1"/>
</dbReference>
<dbReference type="GO" id="GO:0005634">
    <property type="term" value="C:nucleus"/>
    <property type="evidence" value="ECO:0007669"/>
    <property type="project" value="TreeGrafter"/>
</dbReference>
<dbReference type="AlphaFoldDB" id="A0AAV1EGJ4"/>
<feature type="compositionally biased region" description="Polar residues" evidence="6">
    <location>
        <begin position="188"/>
        <end position="199"/>
    </location>
</feature>
<keyword evidence="9" id="KW-1185">Reference proteome</keyword>
<evidence type="ECO:0000256" key="5">
    <source>
        <dbReference type="ARBA" id="ARBA00022807"/>
    </source>
</evidence>
<evidence type="ECO:0000256" key="6">
    <source>
        <dbReference type="SAM" id="MobiDB-lite"/>
    </source>
</evidence>
<evidence type="ECO:0000313" key="9">
    <source>
        <dbReference type="Proteomes" id="UP001161247"/>
    </source>
</evidence>
<evidence type="ECO:0000256" key="3">
    <source>
        <dbReference type="ARBA" id="ARBA00022786"/>
    </source>
</evidence>
<evidence type="ECO:0000313" key="8">
    <source>
        <dbReference type="EMBL" id="CAI9118818.1"/>
    </source>
</evidence>
<evidence type="ECO:0000256" key="4">
    <source>
        <dbReference type="ARBA" id="ARBA00022801"/>
    </source>
</evidence>
<evidence type="ECO:0000259" key="7">
    <source>
        <dbReference type="PROSITE" id="PS50600"/>
    </source>
</evidence>
<dbReference type="GO" id="GO:0006508">
    <property type="term" value="P:proteolysis"/>
    <property type="evidence" value="ECO:0007669"/>
    <property type="project" value="UniProtKB-KW"/>
</dbReference>
<feature type="region of interest" description="Disordered" evidence="6">
    <location>
        <begin position="184"/>
        <end position="203"/>
    </location>
</feature>
<dbReference type="PANTHER" id="PTHR12606:SF1">
    <property type="entry name" value="UBIQUITIN-LIKE-SPECIFIC PROTEASE 1A"/>
    <property type="match status" value="1"/>
</dbReference>
<keyword evidence="2" id="KW-0645">Protease</keyword>
<dbReference type="Proteomes" id="UP001161247">
    <property type="component" value="Chromosome 9"/>
</dbReference>
<dbReference type="Pfam" id="PF02902">
    <property type="entry name" value="Peptidase_C48"/>
    <property type="match status" value="1"/>
</dbReference>
<feature type="region of interest" description="Disordered" evidence="6">
    <location>
        <begin position="66"/>
        <end position="86"/>
    </location>
</feature>
<accession>A0AAV1EGJ4</accession>
<dbReference type="InterPro" id="IPR038765">
    <property type="entry name" value="Papain-like_cys_pep_sf"/>
</dbReference>
<dbReference type="FunFam" id="3.40.395.10:FF:000005">
    <property type="entry name" value="Ubiquitin-like-specific protease ESD4"/>
    <property type="match status" value="1"/>
</dbReference>